<organism evidence="2 3">
    <name type="scientific">Taxus chinensis</name>
    <name type="common">Chinese yew</name>
    <name type="synonym">Taxus wallichiana var. chinensis</name>
    <dbReference type="NCBI Taxonomy" id="29808"/>
    <lineage>
        <taxon>Eukaryota</taxon>
        <taxon>Viridiplantae</taxon>
        <taxon>Streptophyta</taxon>
        <taxon>Embryophyta</taxon>
        <taxon>Tracheophyta</taxon>
        <taxon>Spermatophyta</taxon>
        <taxon>Pinopsida</taxon>
        <taxon>Pinidae</taxon>
        <taxon>Conifers II</taxon>
        <taxon>Cupressales</taxon>
        <taxon>Taxaceae</taxon>
        <taxon>Taxus</taxon>
    </lineage>
</organism>
<proteinExistence type="predicted"/>
<keyword evidence="3" id="KW-1185">Reference proteome</keyword>
<evidence type="ECO:0000313" key="3">
    <source>
        <dbReference type="Proteomes" id="UP000824469"/>
    </source>
</evidence>
<evidence type="ECO:0000313" key="2">
    <source>
        <dbReference type="EMBL" id="KAH9319435.1"/>
    </source>
</evidence>
<name>A0AA38GDH3_TAXCH</name>
<evidence type="ECO:0000256" key="1">
    <source>
        <dbReference type="SAM" id="MobiDB-lite"/>
    </source>
</evidence>
<dbReference type="Proteomes" id="UP000824469">
    <property type="component" value="Unassembled WGS sequence"/>
</dbReference>
<gene>
    <name evidence="2" type="ORF">KI387_021204</name>
</gene>
<feature type="compositionally biased region" description="Polar residues" evidence="1">
    <location>
        <begin position="19"/>
        <end position="28"/>
    </location>
</feature>
<feature type="non-terminal residue" evidence="2">
    <location>
        <position position="81"/>
    </location>
</feature>
<reference evidence="2 3" key="1">
    <citation type="journal article" date="2021" name="Nat. Plants">
        <title>The Taxus genome provides insights into paclitaxel biosynthesis.</title>
        <authorList>
            <person name="Xiong X."/>
            <person name="Gou J."/>
            <person name="Liao Q."/>
            <person name="Li Y."/>
            <person name="Zhou Q."/>
            <person name="Bi G."/>
            <person name="Li C."/>
            <person name="Du R."/>
            <person name="Wang X."/>
            <person name="Sun T."/>
            <person name="Guo L."/>
            <person name="Liang H."/>
            <person name="Lu P."/>
            <person name="Wu Y."/>
            <person name="Zhang Z."/>
            <person name="Ro D.K."/>
            <person name="Shang Y."/>
            <person name="Huang S."/>
            <person name="Yan J."/>
        </authorList>
    </citation>
    <scope>NUCLEOTIDE SEQUENCE [LARGE SCALE GENOMIC DNA]</scope>
    <source>
        <strain evidence="2">Ta-2019</strain>
    </source>
</reference>
<sequence length="81" mass="9309">GYIPQFTLGVHTYPREAQSQHLSGYSTRQLKRRTTGEEPHQVTKVVFDTNAKRLPFKTKYHPLRHECGKFPKLSKINEAGA</sequence>
<dbReference type="EMBL" id="JAHRHJ020000004">
    <property type="protein sequence ID" value="KAH9319435.1"/>
    <property type="molecule type" value="Genomic_DNA"/>
</dbReference>
<feature type="region of interest" description="Disordered" evidence="1">
    <location>
        <begin position="19"/>
        <end position="39"/>
    </location>
</feature>
<accession>A0AA38GDH3</accession>
<comment type="caution">
    <text evidence="2">The sequence shown here is derived from an EMBL/GenBank/DDBJ whole genome shotgun (WGS) entry which is preliminary data.</text>
</comment>
<dbReference type="AlphaFoldDB" id="A0AA38GDH3"/>
<feature type="non-terminal residue" evidence="2">
    <location>
        <position position="1"/>
    </location>
</feature>
<protein>
    <submittedName>
        <fullName evidence="2">Uncharacterized protein</fullName>
    </submittedName>
</protein>